<organism evidence="1 2">
    <name type="scientific">Stratiformator vulcanicus</name>
    <dbReference type="NCBI Taxonomy" id="2527980"/>
    <lineage>
        <taxon>Bacteria</taxon>
        <taxon>Pseudomonadati</taxon>
        <taxon>Planctomycetota</taxon>
        <taxon>Planctomycetia</taxon>
        <taxon>Planctomycetales</taxon>
        <taxon>Planctomycetaceae</taxon>
        <taxon>Stratiformator</taxon>
    </lineage>
</organism>
<dbReference type="OrthoDB" id="511218at2"/>
<dbReference type="EMBL" id="CP036268">
    <property type="protein sequence ID" value="QDT35964.1"/>
    <property type="molecule type" value="Genomic_DNA"/>
</dbReference>
<dbReference type="RefSeq" id="WP_145362216.1">
    <property type="nucleotide sequence ID" value="NZ_CP036268.1"/>
</dbReference>
<evidence type="ECO:0000313" key="1">
    <source>
        <dbReference type="EMBL" id="QDT35964.1"/>
    </source>
</evidence>
<keyword evidence="2" id="KW-1185">Reference proteome</keyword>
<accession>A0A517QWI3</accession>
<gene>
    <name evidence="1" type="ORF">Pan189_03190</name>
</gene>
<evidence type="ECO:0000313" key="2">
    <source>
        <dbReference type="Proteomes" id="UP000317318"/>
    </source>
</evidence>
<dbReference type="KEGG" id="svp:Pan189_03190"/>
<proteinExistence type="predicted"/>
<dbReference type="Proteomes" id="UP000317318">
    <property type="component" value="Chromosome"/>
</dbReference>
<protein>
    <submittedName>
        <fullName evidence="1">Uncharacterized protein</fullName>
    </submittedName>
</protein>
<dbReference type="AlphaFoldDB" id="A0A517QWI3"/>
<sequence length="164" mass="18778">MKRQQWLANWGLSNLKLSAPFLEAEFEPQDYDRDAAWELYIELLTRVATQPLPTDHGDEAAALKSLYKLFPVTREILRRNGKYTGEFAKIAIPVLNQVLRPVTAKWHPISLSDGFKDEARRTEFRADLRRIRPTLVQFSRALADLAGVEDLTELEEPANRTTGN</sequence>
<name>A0A517QWI3_9PLAN</name>
<reference evidence="1 2" key="1">
    <citation type="submission" date="2019-02" db="EMBL/GenBank/DDBJ databases">
        <title>Deep-cultivation of Planctomycetes and their phenomic and genomic characterization uncovers novel biology.</title>
        <authorList>
            <person name="Wiegand S."/>
            <person name="Jogler M."/>
            <person name="Boedeker C."/>
            <person name="Pinto D."/>
            <person name="Vollmers J."/>
            <person name="Rivas-Marin E."/>
            <person name="Kohn T."/>
            <person name="Peeters S.H."/>
            <person name="Heuer A."/>
            <person name="Rast P."/>
            <person name="Oberbeckmann S."/>
            <person name="Bunk B."/>
            <person name="Jeske O."/>
            <person name="Meyerdierks A."/>
            <person name="Storesund J.E."/>
            <person name="Kallscheuer N."/>
            <person name="Luecker S."/>
            <person name="Lage O.M."/>
            <person name="Pohl T."/>
            <person name="Merkel B.J."/>
            <person name="Hornburger P."/>
            <person name="Mueller R.-W."/>
            <person name="Bruemmer F."/>
            <person name="Labrenz M."/>
            <person name="Spormann A.M."/>
            <person name="Op den Camp H."/>
            <person name="Overmann J."/>
            <person name="Amann R."/>
            <person name="Jetten M.S.M."/>
            <person name="Mascher T."/>
            <person name="Medema M.H."/>
            <person name="Devos D.P."/>
            <person name="Kaster A.-K."/>
            <person name="Ovreas L."/>
            <person name="Rohde M."/>
            <person name="Galperin M.Y."/>
            <person name="Jogler C."/>
        </authorList>
    </citation>
    <scope>NUCLEOTIDE SEQUENCE [LARGE SCALE GENOMIC DNA]</scope>
    <source>
        <strain evidence="1 2">Pan189</strain>
    </source>
</reference>